<organism evidence="1 2">
    <name type="scientific">Necator americanus</name>
    <name type="common">Human hookworm</name>
    <dbReference type="NCBI Taxonomy" id="51031"/>
    <lineage>
        <taxon>Eukaryota</taxon>
        <taxon>Metazoa</taxon>
        <taxon>Ecdysozoa</taxon>
        <taxon>Nematoda</taxon>
        <taxon>Chromadorea</taxon>
        <taxon>Rhabditida</taxon>
        <taxon>Rhabditina</taxon>
        <taxon>Rhabditomorpha</taxon>
        <taxon>Strongyloidea</taxon>
        <taxon>Ancylostomatidae</taxon>
        <taxon>Bunostominae</taxon>
        <taxon>Necator</taxon>
    </lineage>
</organism>
<evidence type="ECO:0000313" key="1">
    <source>
        <dbReference type="EMBL" id="KAK6764044.1"/>
    </source>
</evidence>
<protein>
    <submittedName>
        <fullName evidence="1">Uncharacterized protein</fullName>
    </submittedName>
</protein>
<accession>A0ABR1EN32</accession>
<keyword evidence="2" id="KW-1185">Reference proteome</keyword>
<proteinExistence type="predicted"/>
<evidence type="ECO:0000313" key="2">
    <source>
        <dbReference type="Proteomes" id="UP001303046"/>
    </source>
</evidence>
<name>A0ABR1EN32_NECAM</name>
<dbReference type="EMBL" id="JAVFWL010000006">
    <property type="protein sequence ID" value="KAK6764044.1"/>
    <property type="molecule type" value="Genomic_DNA"/>
</dbReference>
<reference evidence="1 2" key="1">
    <citation type="submission" date="2023-08" db="EMBL/GenBank/DDBJ databases">
        <title>A Necator americanus chromosomal reference genome.</title>
        <authorList>
            <person name="Ilik V."/>
            <person name="Petrzelkova K.J."/>
            <person name="Pardy F."/>
            <person name="Fuh T."/>
            <person name="Niatou-Singa F.S."/>
            <person name="Gouil Q."/>
            <person name="Baker L."/>
            <person name="Ritchie M.E."/>
            <person name="Jex A.R."/>
            <person name="Gazzola D."/>
            <person name="Li H."/>
            <person name="Toshio Fujiwara R."/>
            <person name="Zhan B."/>
            <person name="Aroian R.V."/>
            <person name="Pafco B."/>
            <person name="Schwarz E.M."/>
        </authorList>
    </citation>
    <scope>NUCLEOTIDE SEQUENCE [LARGE SCALE GENOMIC DNA]</scope>
    <source>
        <strain evidence="1 2">Aroian</strain>
        <tissue evidence="1">Whole animal</tissue>
    </source>
</reference>
<comment type="caution">
    <text evidence="1">The sequence shown here is derived from an EMBL/GenBank/DDBJ whole genome shotgun (WGS) entry which is preliminary data.</text>
</comment>
<sequence>MATSKRRPNLRLLRTSLILDKATHARLAMETVSDCVLTTREQFPKTLTCMPFSELQSVSNFTWLLCRRPIAEGAMYDINDGTLVIRGEKVPSRNVGGLLSAHLSSILSALPRSFYLVWPFFALPLREKPISFINCYSPTSAADES</sequence>
<dbReference type="Proteomes" id="UP001303046">
    <property type="component" value="Unassembled WGS sequence"/>
</dbReference>
<gene>
    <name evidence="1" type="primary">Necator_chrX.g24559</name>
    <name evidence="1" type="ORF">RB195_024394</name>
</gene>